<organism evidence="1 2">
    <name type="scientific">Coemansia biformis</name>
    <dbReference type="NCBI Taxonomy" id="1286918"/>
    <lineage>
        <taxon>Eukaryota</taxon>
        <taxon>Fungi</taxon>
        <taxon>Fungi incertae sedis</taxon>
        <taxon>Zoopagomycota</taxon>
        <taxon>Kickxellomycotina</taxon>
        <taxon>Kickxellomycetes</taxon>
        <taxon>Kickxellales</taxon>
        <taxon>Kickxellaceae</taxon>
        <taxon>Coemansia</taxon>
    </lineage>
</organism>
<evidence type="ECO:0000313" key="2">
    <source>
        <dbReference type="Proteomes" id="UP001143981"/>
    </source>
</evidence>
<dbReference type="EMBL" id="JANBOI010002133">
    <property type="protein sequence ID" value="KAJ1724269.1"/>
    <property type="molecule type" value="Genomic_DNA"/>
</dbReference>
<proteinExistence type="predicted"/>
<dbReference type="Proteomes" id="UP001143981">
    <property type="component" value="Unassembled WGS sequence"/>
</dbReference>
<reference evidence="1" key="1">
    <citation type="submission" date="2022-07" db="EMBL/GenBank/DDBJ databases">
        <title>Phylogenomic reconstructions and comparative analyses of Kickxellomycotina fungi.</title>
        <authorList>
            <person name="Reynolds N.K."/>
            <person name="Stajich J.E."/>
            <person name="Barry K."/>
            <person name="Grigoriev I.V."/>
            <person name="Crous P."/>
            <person name="Smith M.E."/>
        </authorList>
    </citation>
    <scope>NUCLEOTIDE SEQUENCE</scope>
    <source>
        <strain evidence="1">BCRC 34381</strain>
    </source>
</reference>
<dbReference type="AlphaFoldDB" id="A0A9W8CSU0"/>
<evidence type="ECO:0000313" key="1">
    <source>
        <dbReference type="EMBL" id="KAJ1724269.1"/>
    </source>
</evidence>
<accession>A0A9W8CSU0</accession>
<feature type="non-terminal residue" evidence="1">
    <location>
        <position position="1"/>
    </location>
</feature>
<keyword evidence="2" id="KW-1185">Reference proteome</keyword>
<name>A0A9W8CSU0_9FUNG</name>
<sequence>GQSLISDDEAMYIDKSVAIYNVMHEECPRVITGLYPLRMGKTTFLDLLKDFFEIVDSLQ</sequence>
<gene>
    <name evidence="1" type="ORF">LPJ61_005753</name>
</gene>
<protein>
    <recommendedName>
        <fullName evidence="3">AAA-ATPase-like domain-containing protein</fullName>
    </recommendedName>
</protein>
<dbReference type="OrthoDB" id="5574568at2759"/>
<evidence type="ECO:0008006" key="3">
    <source>
        <dbReference type="Google" id="ProtNLM"/>
    </source>
</evidence>
<comment type="caution">
    <text evidence="1">The sequence shown here is derived from an EMBL/GenBank/DDBJ whole genome shotgun (WGS) entry which is preliminary data.</text>
</comment>